<feature type="transmembrane region" description="Helical" evidence="1">
    <location>
        <begin position="135"/>
        <end position="162"/>
    </location>
</feature>
<keyword evidence="3" id="KW-1185">Reference proteome</keyword>
<proteinExistence type="predicted"/>
<evidence type="ECO:0000313" key="3">
    <source>
        <dbReference type="Proteomes" id="UP000051580"/>
    </source>
</evidence>
<accession>A0A0R1UM68</accession>
<feature type="transmembrane region" description="Helical" evidence="1">
    <location>
        <begin position="102"/>
        <end position="123"/>
    </location>
</feature>
<dbReference type="AlphaFoldDB" id="A0A0R1UM68"/>
<evidence type="ECO:0000256" key="1">
    <source>
        <dbReference type="SAM" id="Phobius"/>
    </source>
</evidence>
<protein>
    <submittedName>
        <fullName evidence="2">Uncharacterized protein</fullName>
    </submittedName>
</protein>
<keyword evidence="1" id="KW-0472">Membrane</keyword>
<name>A0A0R1UM68_9LACO</name>
<feature type="transmembrane region" description="Helical" evidence="1">
    <location>
        <begin position="66"/>
        <end position="90"/>
    </location>
</feature>
<evidence type="ECO:0000313" key="2">
    <source>
        <dbReference type="EMBL" id="KRL94383.1"/>
    </source>
</evidence>
<dbReference type="PATRIC" id="fig|1423753.3.peg.557"/>
<sequence>MTSNNATESGDLTIMDRDTGTLKERYSLLGLFLAAVVGLGLLRLQGPTATLAFHRYLVGDFRLANLSAVGLLLILLPGVLLWPLIGSLAARGTGAVRAWKNVVVVSGWHILYGVVILQGLGWLAPLPTPSAQTVYTALAASLAGAFLNAGWGLCFWLVTIGLVQLRLAITHPKWACWCPLSIVPLLPVVVGLSTVSPVRLTPAILAVIAVAPVVIVLAVGGVFGIIVSYVDHMSRRKNEQQKTATSV</sequence>
<keyword evidence="1" id="KW-1133">Transmembrane helix</keyword>
<gene>
    <name evidence="2" type="ORF">FD28_GL000535</name>
</gene>
<feature type="transmembrane region" description="Helical" evidence="1">
    <location>
        <begin position="174"/>
        <end position="192"/>
    </location>
</feature>
<feature type="transmembrane region" description="Helical" evidence="1">
    <location>
        <begin position="204"/>
        <end position="230"/>
    </location>
</feature>
<dbReference type="Proteomes" id="UP000051580">
    <property type="component" value="Unassembled WGS sequence"/>
</dbReference>
<reference evidence="2 3" key="1">
    <citation type="journal article" date="2015" name="Genome Announc.">
        <title>Expanding the biotechnology potential of lactobacilli through comparative genomics of 213 strains and associated genera.</title>
        <authorList>
            <person name="Sun Z."/>
            <person name="Harris H.M."/>
            <person name="McCann A."/>
            <person name="Guo C."/>
            <person name="Argimon S."/>
            <person name="Zhang W."/>
            <person name="Yang X."/>
            <person name="Jeffery I.B."/>
            <person name="Cooney J.C."/>
            <person name="Kagawa T.F."/>
            <person name="Liu W."/>
            <person name="Song Y."/>
            <person name="Salvetti E."/>
            <person name="Wrobel A."/>
            <person name="Rasinkangas P."/>
            <person name="Parkhill J."/>
            <person name="Rea M.C."/>
            <person name="O'Sullivan O."/>
            <person name="Ritari J."/>
            <person name="Douillard F.P."/>
            <person name="Paul Ross R."/>
            <person name="Yang R."/>
            <person name="Briner A.E."/>
            <person name="Felis G.E."/>
            <person name="de Vos W.M."/>
            <person name="Barrangou R."/>
            <person name="Klaenhammer T.R."/>
            <person name="Caufield P.W."/>
            <person name="Cui Y."/>
            <person name="Zhang H."/>
            <person name="O'Toole P.W."/>
        </authorList>
    </citation>
    <scope>NUCLEOTIDE SEQUENCE [LARGE SCALE GENOMIC DNA]</scope>
    <source>
        <strain evidence="2 3">DSM 16381</strain>
    </source>
</reference>
<keyword evidence="1" id="KW-0812">Transmembrane</keyword>
<dbReference type="EMBL" id="AZFS01000059">
    <property type="protein sequence ID" value="KRL94383.1"/>
    <property type="molecule type" value="Genomic_DNA"/>
</dbReference>
<organism evidence="2 3">
    <name type="scientific">Levilactobacillus hammesii DSM 16381</name>
    <dbReference type="NCBI Taxonomy" id="1423753"/>
    <lineage>
        <taxon>Bacteria</taxon>
        <taxon>Bacillati</taxon>
        <taxon>Bacillota</taxon>
        <taxon>Bacilli</taxon>
        <taxon>Lactobacillales</taxon>
        <taxon>Lactobacillaceae</taxon>
        <taxon>Levilactobacillus</taxon>
    </lineage>
</organism>
<feature type="transmembrane region" description="Helical" evidence="1">
    <location>
        <begin position="26"/>
        <end position="46"/>
    </location>
</feature>
<comment type="caution">
    <text evidence="2">The sequence shown here is derived from an EMBL/GenBank/DDBJ whole genome shotgun (WGS) entry which is preliminary data.</text>
</comment>